<dbReference type="InterPro" id="IPR035919">
    <property type="entry name" value="EAL_sf"/>
</dbReference>
<reference evidence="2" key="1">
    <citation type="submission" date="2022-11" db="EMBL/GenBank/DDBJ databases">
        <title>Isolation and characterization of PLA-degrading bacterium Massilia sp. from Antarctic soil.</title>
        <authorList>
            <person name="Sato K."/>
            <person name="Gomez-Fuentes C."/>
            <person name="Ahmad S.A."/>
            <person name="Zulkharnain A."/>
        </authorList>
    </citation>
    <scope>NUCLEOTIDE SEQUENCE</scope>
    <source>
        <strain evidence="2">N-3</strain>
    </source>
</reference>
<dbReference type="SUPFAM" id="SSF141868">
    <property type="entry name" value="EAL domain-like"/>
    <property type="match status" value="1"/>
</dbReference>
<organism evidence="2 3">
    <name type="scientific">Massilia varians</name>
    <dbReference type="NCBI Taxonomy" id="457921"/>
    <lineage>
        <taxon>Bacteria</taxon>
        <taxon>Pseudomonadati</taxon>
        <taxon>Pseudomonadota</taxon>
        <taxon>Betaproteobacteria</taxon>
        <taxon>Burkholderiales</taxon>
        <taxon>Oxalobacteraceae</taxon>
        <taxon>Telluria group</taxon>
        <taxon>Massilia</taxon>
    </lineage>
</organism>
<evidence type="ECO:0000259" key="1">
    <source>
        <dbReference type="PROSITE" id="PS50883"/>
    </source>
</evidence>
<dbReference type="EMBL" id="AP026966">
    <property type="protein sequence ID" value="BDT59878.1"/>
    <property type="molecule type" value="Genomic_DNA"/>
</dbReference>
<evidence type="ECO:0000313" key="3">
    <source>
        <dbReference type="Proteomes" id="UP001163336"/>
    </source>
</evidence>
<dbReference type="PANTHER" id="PTHR33121">
    <property type="entry name" value="CYCLIC DI-GMP PHOSPHODIESTERASE PDEF"/>
    <property type="match status" value="1"/>
</dbReference>
<dbReference type="Pfam" id="PF00563">
    <property type="entry name" value="EAL"/>
    <property type="match status" value="1"/>
</dbReference>
<dbReference type="PANTHER" id="PTHR33121:SF79">
    <property type="entry name" value="CYCLIC DI-GMP PHOSPHODIESTERASE PDED-RELATED"/>
    <property type="match status" value="1"/>
</dbReference>
<sequence>MRNMQQDPDDLAILEGIIGMAAAFKREVVAEGVETAEHAAMLVQLGCMLAQGYGIARPMPPEALAPWLAAWRLPAEVAACTPLERDDALLLKALVEQRAWHAAPCDDASLSGAQAFDAWLDRHSRKRGRCKRLLRRALSCRDAFMAQAALPGPAGPREQASQAFADALRELLHA</sequence>
<name>A0ABM8C9E2_9BURK</name>
<dbReference type="Proteomes" id="UP001163336">
    <property type="component" value="Chromosome"/>
</dbReference>
<dbReference type="InterPro" id="IPR050706">
    <property type="entry name" value="Cyclic-di-GMP_PDE-like"/>
</dbReference>
<gene>
    <name evidence="2" type="ORF">MasN3_33720</name>
</gene>
<dbReference type="InterPro" id="IPR001633">
    <property type="entry name" value="EAL_dom"/>
</dbReference>
<feature type="domain" description="EAL" evidence="1">
    <location>
        <begin position="1"/>
        <end position="72"/>
    </location>
</feature>
<proteinExistence type="predicted"/>
<dbReference type="PROSITE" id="PS50883">
    <property type="entry name" value="EAL"/>
    <property type="match status" value="1"/>
</dbReference>
<dbReference type="Gene3D" id="3.20.20.450">
    <property type="entry name" value="EAL domain"/>
    <property type="match status" value="1"/>
</dbReference>
<keyword evidence="3" id="KW-1185">Reference proteome</keyword>
<evidence type="ECO:0000313" key="2">
    <source>
        <dbReference type="EMBL" id="BDT59878.1"/>
    </source>
</evidence>
<accession>A0ABM8C9E2</accession>
<protein>
    <recommendedName>
        <fullName evidence="1">EAL domain-containing protein</fullName>
    </recommendedName>
</protein>